<keyword evidence="3" id="KW-0378">Hydrolase</keyword>
<dbReference type="GO" id="GO:0072344">
    <property type="term" value="P:rescue of stalled ribosome"/>
    <property type="evidence" value="ECO:0007669"/>
    <property type="project" value="TreeGrafter"/>
</dbReference>
<dbReference type="OrthoDB" id="9815709at2"/>
<keyword evidence="4" id="KW-1185">Reference proteome</keyword>
<evidence type="ECO:0000313" key="3">
    <source>
        <dbReference type="EMBL" id="AUD79089.1"/>
    </source>
</evidence>
<dbReference type="PANTHER" id="PTHR47814:SF1">
    <property type="entry name" value="PEPTIDYL-TRNA HYDROLASE ARFB"/>
    <property type="match status" value="1"/>
</dbReference>
<dbReference type="InterPro" id="IPR000352">
    <property type="entry name" value="Pep_chain_release_fac_I"/>
</dbReference>
<dbReference type="InterPro" id="IPR045853">
    <property type="entry name" value="Pep_chain_release_fac_I_sf"/>
</dbReference>
<feature type="compositionally biased region" description="Basic residues" evidence="2">
    <location>
        <begin position="125"/>
        <end position="138"/>
    </location>
</feature>
<protein>
    <submittedName>
        <fullName evidence="3">Aminoacyl-tRNA hydrolase</fullName>
    </submittedName>
</protein>
<feature type="compositionally biased region" description="Basic and acidic residues" evidence="2">
    <location>
        <begin position="114"/>
        <end position="124"/>
    </location>
</feature>
<evidence type="ECO:0000256" key="2">
    <source>
        <dbReference type="SAM" id="MobiDB-lite"/>
    </source>
</evidence>
<dbReference type="SUPFAM" id="SSF75620">
    <property type="entry name" value="Release factor"/>
    <property type="match status" value="1"/>
</dbReference>
<feature type="region of interest" description="Disordered" evidence="2">
    <location>
        <begin position="100"/>
        <end position="138"/>
    </location>
</feature>
<dbReference type="Pfam" id="PF00472">
    <property type="entry name" value="RF-1"/>
    <property type="match status" value="1"/>
</dbReference>
<accession>A0A2K9AYY4</accession>
<dbReference type="PROSITE" id="PS00745">
    <property type="entry name" value="RF_PROK_I"/>
    <property type="match status" value="1"/>
</dbReference>
<reference evidence="3 4" key="1">
    <citation type="submission" date="2017-12" db="EMBL/GenBank/DDBJ databases">
        <title>Kangiella profundi FT102 completed genome.</title>
        <authorList>
            <person name="Xu J."/>
            <person name="Wang J."/>
            <person name="Lu Y."/>
        </authorList>
    </citation>
    <scope>NUCLEOTIDE SEQUENCE [LARGE SCALE GENOMIC DNA]</scope>
    <source>
        <strain evidence="3 4">FT102</strain>
    </source>
</reference>
<evidence type="ECO:0000256" key="1">
    <source>
        <dbReference type="ARBA" id="ARBA00010835"/>
    </source>
</evidence>
<dbReference type="GO" id="GO:0003747">
    <property type="term" value="F:translation release factor activity"/>
    <property type="evidence" value="ECO:0007669"/>
    <property type="project" value="InterPro"/>
</dbReference>
<feature type="compositionally biased region" description="Basic residues" evidence="2">
    <location>
        <begin position="101"/>
        <end position="113"/>
    </location>
</feature>
<dbReference type="KEGG" id="kpd:CW740_07450"/>
<dbReference type="RefSeq" id="WP_106646921.1">
    <property type="nucleotide sequence ID" value="NZ_BMGO01000001.1"/>
</dbReference>
<dbReference type="GO" id="GO:0043022">
    <property type="term" value="F:ribosome binding"/>
    <property type="evidence" value="ECO:0007669"/>
    <property type="project" value="TreeGrafter"/>
</dbReference>
<comment type="similarity">
    <text evidence="1">Belongs to the prokaryotic/mitochondrial release factor family.</text>
</comment>
<gene>
    <name evidence="3" type="ORF">CW740_07450</name>
</gene>
<dbReference type="Proteomes" id="UP000232693">
    <property type="component" value="Chromosome"/>
</dbReference>
<sequence length="138" mass="15615">MPLVISNNVAIPDSEIELTAIRAQGAGGQNVNKVASAIHLRFDIKASSLPEFYKSELLALNDNRITQDGVVVIKAQKHRTQDRNRDDALSRLRLLIQSVAKPKKKRIKTKPTKASKEKRLEKKTQHSQKKSMRRKPQL</sequence>
<dbReference type="PANTHER" id="PTHR47814">
    <property type="entry name" value="PEPTIDYL-TRNA HYDROLASE ARFB"/>
    <property type="match status" value="1"/>
</dbReference>
<name>A0A2K9AYY4_9GAMM</name>
<proteinExistence type="inferred from homology"/>
<evidence type="ECO:0000313" key="4">
    <source>
        <dbReference type="Proteomes" id="UP000232693"/>
    </source>
</evidence>
<dbReference type="AlphaFoldDB" id="A0A2K9AYY4"/>
<dbReference type="NCBIfam" id="NF006718">
    <property type="entry name" value="PRK09256.1"/>
    <property type="match status" value="1"/>
</dbReference>
<dbReference type="GO" id="GO:0004045">
    <property type="term" value="F:peptidyl-tRNA hydrolase activity"/>
    <property type="evidence" value="ECO:0007669"/>
    <property type="project" value="TreeGrafter"/>
</dbReference>
<dbReference type="EMBL" id="CP025120">
    <property type="protein sequence ID" value="AUD79089.1"/>
    <property type="molecule type" value="Genomic_DNA"/>
</dbReference>
<organism evidence="3 4">
    <name type="scientific">Kangiella profundi</name>
    <dbReference type="NCBI Taxonomy" id="1561924"/>
    <lineage>
        <taxon>Bacteria</taxon>
        <taxon>Pseudomonadati</taxon>
        <taxon>Pseudomonadota</taxon>
        <taxon>Gammaproteobacteria</taxon>
        <taxon>Kangiellales</taxon>
        <taxon>Kangiellaceae</taxon>
        <taxon>Kangiella</taxon>
    </lineage>
</organism>
<dbReference type="Gene3D" id="3.30.160.20">
    <property type="match status" value="1"/>
</dbReference>